<dbReference type="GO" id="GO:0004843">
    <property type="term" value="F:cysteine-type deubiquitinase activity"/>
    <property type="evidence" value="ECO:0007669"/>
    <property type="project" value="UniProtKB-UniRule"/>
</dbReference>
<dbReference type="EC" id="3.4.19.12" evidence="2"/>
<reference evidence="4" key="1">
    <citation type="submission" date="2019-08" db="EMBL/GenBank/DDBJ databases">
        <title>The improved chromosome-level genome for the pearl oyster Pinctada fucata martensii using PacBio sequencing and Hi-C.</title>
        <authorList>
            <person name="Zheng Z."/>
        </authorList>
    </citation>
    <scope>NUCLEOTIDE SEQUENCE</scope>
    <source>
        <strain evidence="4">ZZ-2019</strain>
        <tissue evidence="4">Adductor muscle</tissue>
    </source>
</reference>
<keyword evidence="2" id="KW-0378">Hydrolase</keyword>
<evidence type="ECO:0000313" key="5">
    <source>
        <dbReference type="Proteomes" id="UP001186944"/>
    </source>
</evidence>
<organism evidence="4 5">
    <name type="scientific">Pinctada imbricata</name>
    <name type="common">Atlantic pearl-oyster</name>
    <name type="synonym">Pinctada martensii</name>
    <dbReference type="NCBI Taxonomy" id="66713"/>
    <lineage>
        <taxon>Eukaryota</taxon>
        <taxon>Metazoa</taxon>
        <taxon>Spiralia</taxon>
        <taxon>Lophotrochozoa</taxon>
        <taxon>Mollusca</taxon>
        <taxon>Bivalvia</taxon>
        <taxon>Autobranchia</taxon>
        <taxon>Pteriomorphia</taxon>
        <taxon>Pterioida</taxon>
        <taxon>Pterioidea</taxon>
        <taxon>Pteriidae</taxon>
        <taxon>Pinctada</taxon>
    </lineage>
</organism>
<dbReference type="GO" id="GO:1990380">
    <property type="term" value="F:K48-linked deubiquitinase activity"/>
    <property type="evidence" value="ECO:0007669"/>
    <property type="project" value="UniProtKB-UniRule"/>
</dbReference>
<dbReference type="PANTHER" id="PTHR12473:SF18">
    <property type="entry name" value="INACTIVE UBIQUITIN CARBOXYL-TERMINAL HYDROLASE MINDY-4B"/>
    <property type="match status" value="1"/>
</dbReference>
<comment type="catalytic activity">
    <reaction evidence="2">
        <text>Thiol-dependent hydrolysis of ester, thioester, amide, peptide and isopeptide bonds formed by the C-terminal Gly of ubiquitin (a 76-residue protein attached to proteins as an intracellular targeting signal).</text>
        <dbReference type="EC" id="3.4.19.12"/>
    </reaction>
</comment>
<dbReference type="Proteomes" id="UP001186944">
    <property type="component" value="Unassembled WGS sequence"/>
</dbReference>
<evidence type="ECO:0000313" key="4">
    <source>
        <dbReference type="EMBL" id="KAK3096291.1"/>
    </source>
</evidence>
<proteinExistence type="inferred from homology"/>
<keyword evidence="5" id="KW-1185">Reference proteome</keyword>
<protein>
    <recommendedName>
        <fullName evidence="2">Ubiquitin carboxyl-terminal hydrolase MINDY</fullName>
        <ecNumber evidence="2">3.4.19.12</ecNumber>
    </recommendedName>
</protein>
<comment type="function">
    <text evidence="2">Hydrolase that can remove 'Lys-48'-linked conjugated ubiquitin from proteins.</text>
</comment>
<dbReference type="AlphaFoldDB" id="A0AA88YGF6"/>
<gene>
    <name evidence="4" type="ORF">FSP39_025402</name>
</gene>
<evidence type="ECO:0000259" key="3">
    <source>
        <dbReference type="SMART" id="SM01174"/>
    </source>
</evidence>
<dbReference type="Pfam" id="PF13898">
    <property type="entry name" value="MINDY-3_4_CD"/>
    <property type="match status" value="1"/>
</dbReference>
<dbReference type="EMBL" id="VSWD01000008">
    <property type="protein sequence ID" value="KAK3096291.1"/>
    <property type="molecule type" value="Genomic_DNA"/>
</dbReference>
<name>A0AA88YGF6_PINIB</name>
<comment type="similarity">
    <text evidence="1 2">Belongs to the MINDY deubiquitinase family. FAM188 subfamily.</text>
</comment>
<accession>A0AA88YGF6</accession>
<keyword evidence="2" id="KW-0788">Thiol protease</keyword>
<evidence type="ECO:0000256" key="1">
    <source>
        <dbReference type="ARBA" id="ARBA00011074"/>
    </source>
</evidence>
<sequence>MSYKVVSTSYKSREHEIQSREHELQSRAHEIVSRAHELVSRVHELVSRAHELALRQIIFGNSVHSFSREWKRTYLLFQDISSAYPWGIQTQRCGSRGLILCLQAYLLKHLLFEREYISNILVQSSLKPNEFERRRALIQAMSEILWKVGDKRRCCICLLQEDRCFNQDYRIRDDGITEKVILFEFKKYSDLNTFIRRNIEEFTTDGHPGCVLFLYSIVLSATIYKLREEMLITDESPHKLLTDNEELTKALTNLLLTGHAVHYLHNGNMLYSSHGRLLPQPLKGIKERSDIGYMYWDKGENDDNRTEVGSMLKTPRYPIWISNINGQPGLLFSTNLELVSDWRVENRFILNYYTGLTGHPPCPLHIETRFGRHALGRTRLHKREEEEKIPQLERCIMTKYVTALANLFLQISMLK</sequence>
<dbReference type="InterPro" id="IPR039785">
    <property type="entry name" value="MINY3/4"/>
</dbReference>
<dbReference type="GO" id="GO:0006508">
    <property type="term" value="P:proteolysis"/>
    <property type="evidence" value="ECO:0007669"/>
    <property type="project" value="UniProtKB-KW"/>
</dbReference>
<dbReference type="PANTHER" id="PTHR12473">
    <property type="entry name" value="UBIQUITIN CARBOXYL-TERMINAL HYDROLASE MINDY-4-RELATED"/>
    <property type="match status" value="1"/>
</dbReference>
<keyword evidence="2" id="KW-0645">Protease</keyword>
<dbReference type="GO" id="GO:0071108">
    <property type="term" value="P:protein K48-linked deubiquitination"/>
    <property type="evidence" value="ECO:0007669"/>
    <property type="project" value="InterPro"/>
</dbReference>
<feature type="domain" description="Deubiquitinating enzyme MINDY-3/4 conserved" evidence="3">
    <location>
        <begin position="55"/>
        <end position="405"/>
    </location>
</feature>
<dbReference type="SMART" id="SM01174">
    <property type="entry name" value="DUF4205"/>
    <property type="match status" value="1"/>
</dbReference>
<evidence type="ECO:0000256" key="2">
    <source>
        <dbReference type="RuleBase" id="RU367088"/>
    </source>
</evidence>
<comment type="caution">
    <text evidence="4">The sequence shown here is derived from an EMBL/GenBank/DDBJ whole genome shotgun (WGS) entry which is preliminary data.</text>
</comment>
<keyword evidence="2" id="KW-0833">Ubl conjugation pathway</keyword>
<dbReference type="InterPro" id="IPR025257">
    <property type="entry name" value="MINDY-3/4_CD"/>
</dbReference>